<evidence type="ECO:0000313" key="8">
    <source>
        <dbReference type="Proteomes" id="UP000837857"/>
    </source>
</evidence>
<gene>
    <name evidence="7" type="ORF">IPOD504_LOCUS7014</name>
</gene>
<dbReference type="Proteomes" id="UP000837857">
    <property type="component" value="Chromosome 2"/>
</dbReference>
<dbReference type="PRINTS" id="PR00363">
    <property type="entry name" value="CYTOCHROMEB5"/>
</dbReference>
<keyword evidence="8" id="KW-1185">Reference proteome</keyword>
<dbReference type="PROSITE" id="PS50255">
    <property type="entry name" value="CYTOCHROME_B5_2"/>
    <property type="match status" value="1"/>
</dbReference>
<dbReference type="InterPro" id="IPR036400">
    <property type="entry name" value="Cyt_B5-like_heme/steroid_sf"/>
</dbReference>
<evidence type="ECO:0000256" key="4">
    <source>
        <dbReference type="ARBA" id="ARBA00038168"/>
    </source>
</evidence>
<keyword evidence="5" id="KW-0472">Membrane</keyword>
<feature type="non-terminal residue" evidence="7">
    <location>
        <position position="1"/>
    </location>
</feature>
<keyword evidence="5" id="KW-0812">Transmembrane</keyword>
<organism evidence="7 8">
    <name type="scientific">Iphiclides podalirius</name>
    <name type="common">scarce swallowtail</name>
    <dbReference type="NCBI Taxonomy" id="110791"/>
    <lineage>
        <taxon>Eukaryota</taxon>
        <taxon>Metazoa</taxon>
        <taxon>Ecdysozoa</taxon>
        <taxon>Arthropoda</taxon>
        <taxon>Hexapoda</taxon>
        <taxon>Insecta</taxon>
        <taxon>Pterygota</taxon>
        <taxon>Neoptera</taxon>
        <taxon>Endopterygota</taxon>
        <taxon>Lepidoptera</taxon>
        <taxon>Glossata</taxon>
        <taxon>Ditrysia</taxon>
        <taxon>Papilionoidea</taxon>
        <taxon>Papilionidae</taxon>
        <taxon>Papilioninae</taxon>
        <taxon>Iphiclides</taxon>
    </lineage>
</organism>
<dbReference type="PANTHER" id="PTHR19359:SF14">
    <property type="entry name" value="CYTOCHROME B5 A"/>
    <property type="match status" value="1"/>
</dbReference>
<comment type="similarity">
    <text evidence="4 5">Belongs to the cytochrome b5 family.</text>
</comment>
<dbReference type="SUPFAM" id="SSF55856">
    <property type="entry name" value="Cytochrome b5-like heme/steroid binding domain"/>
    <property type="match status" value="1"/>
</dbReference>
<evidence type="ECO:0000256" key="5">
    <source>
        <dbReference type="RuleBase" id="RU362121"/>
    </source>
</evidence>
<feature type="domain" description="Cytochrome b5 heme-binding" evidence="6">
    <location>
        <begin position="31"/>
        <end position="107"/>
    </location>
</feature>
<evidence type="ECO:0000256" key="2">
    <source>
        <dbReference type="ARBA" id="ARBA00022723"/>
    </source>
</evidence>
<dbReference type="InterPro" id="IPR050668">
    <property type="entry name" value="Cytochrome_b5"/>
</dbReference>
<sequence>MERTLQLGLLETSDSPSAQWHSDRRARTMSAALFTRKELEGRNTRDDAVIVIDNVVYDVTAFLDDHPGGMEVLLDNAGKDASQCFHDVGHSDDAKEWRKRFQIGEVVAEERLEPYRRPTHDADQPRDELTLSGILHVWAPPLVLSGIAILTYVFLLS</sequence>
<proteinExistence type="inferred from homology"/>
<keyword evidence="2 5" id="KW-0479">Metal-binding</keyword>
<dbReference type="Gene3D" id="3.10.120.10">
    <property type="entry name" value="Cytochrome b5-like heme/steroid binding domain"/>
    <property type="match status" value="1"/>
</dbReference>
<evidence type="ECO:0000259" key="6">
    <source>
        <dbReference type="PROSITE" id="PS50255"/>
    </source>
</evidence>
<feature type="transmembrane region" description="Helical" evidence="5">
    <location>
        <begin position="134"/>
        <end position="155"/>
    </location>
</feature>
<accession>A0ABN8IAV3</accession>
<dbReference type="SMART" id="SM01117">
    <property type="entry name" value="Cyt-b5"/>
    <property type="match status" value="1"/>
</dbReference>
<dbReference type="Pfam" id="PF00173">
    <property type="entry name" value="Cyt-b5"/>
    <property type="match status" value="1"/>
</dbReference>
<evidence type="ECO:0000313" key="7">
    <source>
        <dbReference type="EMBL" id="CAH2049798.1"/>
    </source>
</evidence>
<dbReference type="PANTHER" id="PTHR19359">
    <property type="entry name" value="CYTOCHROME B5"/>
    <property type="match status" value="1"/>
</dbReference>
<dbReference type="InterPro" id="IPR001199">
    <property type="entry name" value="Cyt_B5-like_heme/steroid-bd"/>
</dbReference>
<evidence type="ECO:0000256" key="3">
    <source>
        <dbReference type="ARBA" id="ARBA00023004"/>
    </source>
</evidence>
<dbReference type="EMBL" id="OW152814">
    <property type="protein sequence ID" value="CAH2049798.1"/>
    <property type="molecule type" value="Genomic_DNA"/>
</dbReference>
<protein>
    <recommendedName>
        <fullName evidence="6">Cytochrome b5 heme-binding domain-containing protein</fullName>
    </recommendedName>
</protein>
<reference evidence="7" key="1">
    <citation type="submission" date="2022-03" db="EMBL/GenBank/DDBJ databases">
        <authorList>
            <person name="Martin H S."/>
        </authorList>
    </citation>
    <scope>NUCLEOTIDE SEQUENCE</scope>
</reference>
<evidence type="ECO:0000256" key="1">
    <source>
        <dbReference type="ARBA" id="ARBA00022617"/>
    </source>
</evidence>
<keyword evidence="1 5" id="KW-0349">Heme</keyword>
<dbReference type="InterPro" id="IPR018506">
    <property type="entry name" value="Cyt_B5_heme-BS"/>
</dbReference>
<name>A0ABN8IAV3_9NEOP</name>
<keyword evidence="5" id="KW-1133">Transmembrane helix</keyword>
<dbReference type="PROSITE" id="PS00191">
    <property type="entry name" value="CYTOCHROME_B5_1"/>
    <property type="match status" value="1"/>
</dbReference>
<keyword evidence="3 5" id="KW-0408">Iron</keyword>